<protein>
    <submittedName>
        <fullName evidence="1">Uncharacterized protein</fullName>
    </submittedName>
</protein>
<evidence type="ECO:0000313" key="1">
    <source>
        <dbReference type="EMBL" id="PTQ57808.1"/>
    </source>
</evidence>
<dbReference type="Proteomes" id="UP000244338">
    <property type="component" value="Unassembled WGS sequence"/>
</dbReference>
<proteinExistence type="predicted"/>
<reference evidence="2" key="1">
    <citation type="journal article" date="2018" name="Sci. Rep.">
        <title>Lignite coal burning seam in the remote Altai Mountains harbors a hydrogen-driven thermophilic microbial community.</title>
        <authorList>
            <person name="Kadnikov V.V."/>
            <person name="Mardanov A.V."/>
            <person name="Ivasenko D.A."/>
            <person name="Antsiferov D.V."/>
            <person name="Beletsky A.V."/>
            <person name="Karnachuk O.V."/>
            <person name="Ravin N.V."/>
        </authorList>
    </citation>
    <scope>NUCLEOTIDE SEQUENCE [LARGE SCALE GENOMIC DNA]</scope>
</reference>
<dbReference type="AlphaFoldDB" id="A0A2R6Y567"/>
<name>A0A2R6Y567_9BACL</name>
<accession>A0A2R6Y567</accession>
<sequence>MRHSACGMLFISVDAQTDKPKKATQAIAQAAWRLTSG</sequence>
<gene>
    <name evidence="1" type="ORF">BSOLF_0670</name>
</gene>
<dbReference type="EMBL" id="PEBX01000002">
    <property type="protein sequence ID" value="PTQ57808.1"/>
    <property type="molecule type" value="Genomic_DNA"/>
</dbReference>
<comment type="caution">
    <text evidence="1">The sequence shown here is derived from an EMBL/GenBank/DDBJ whole genome shotgun (WGS) entry which is preliminary data.</text>
</comment>
<organism evidence="1 2">
    <name type="scientific">Candidatus Carbonibacillus altaicus</name>
    <dbReference type="NCBI Taxonomy" id="2163959"/>
    <lineage>
        <taxon>Bacteria</taxon>
        <taxon>Bacillati</taxon>
        <taxon>Bacillota</taxon>
        <taxon>Bacilli</taxon>
        <taxon>Bacillales</taxon>
        <taxon>Candidatus Carbonibacillus</taxon>
    </lineage>
</organism>
<evidence type="ECO:0000313" key="2">
    <source>
        <dbReference type="Proteomes" id="UP000244338"/>
    </source>
</evidence>